<dbReference type="Proteomes" id="UP000186917">
    <property type="component" value="Unassembled WGS sequence"/>
</dbReference>
<dbReference type="OrthoDB" id="814802at2"/>
<keyword evidence="3" id="KW-1185">Reference proteome</keyword>
<dbReference type="STRING" id="477680.SAMN05421788_108144"/>
<dbReference type="RefSeq" id="WP_076381172.1">
    <property type="nucleotide sequence ID" value="NZ_AP017422.1"/>
</dbReference>
<dbReference type="EMBL" id="FTOR01000008">
    <property type="protein sequence ID" value="SIT28833.1"/>
    <property type="molecule type" value="Genomic_DNA"/>
</dbReference>
<keyword evidence="1" id="KW-1133">Transmembrane helix</keyword>
<evidence type="ECO:0000313" key="3">
    <source>
        <dbReference type="Proteomes" id="UP000186917"/>
    </source>
</evidence>
<sequence>MRKIIWTISIIILVIATGIVIYLTTRKSKDFEPMIKDKLQELVKTGSDSLYRLTMDKIEVDVINSTLTVINAHLIPDSSRLQLLEQQQKAPDDIFSISLKALEIKGISPLDLLDKKHIDLQALYLRDPQIQMYHKKRGYNQVKDTTTLYQRLSKQLESFKLSNAEAQHVAVDYYDMDNKNKEVHLKDLTFRFKDILFNDTTQNDASRFLYASDASIFLKDYNLSTADNLYRFNIDSLNIETVTKSVKLWGISMKPIGNKAAFSKKLQFRKDRYDLQAATATIKDADWWGLLSGQAITTGHVDIYKGEVELYSDKALPGSGQNKTGHYPHQNIGNIPIPLFIEKVALHNFEVLYKEFNPKSGQMGTIQFTHVNGTLTNITNRPEKIAANPTFEVNAEARFMDDGELKTTWKFDMAHLKDGLFTVTVDMGKMDGTSLNKATVPLGLFEVKKANIKQFSAFIKGNNAHANGDIKVAYDNLEVSILKKGDEDGELKKKGLMNFIAKTFIFQKENPKKGDALVAKHAYFERAPEKSFFNLLWKTIMTGVVATVKGD</sequence>
<reference evidence="3" key="1">
    <citation type="submission" date="2017-01" db="EMBL/GenBank/DDBJ databases">
        <authorList>
            <person name="Varghese N."/>
            <person name="Submissions S."/>
        </authorList>
    </citation>
    <scope>NUCLEOTIDE SEQUENCE [LARGE SCALE GENOMIC DNA]</scope>
    <source>
        <strain evidence="3">DSM 21054</strain>
    </source>
</reference>
<proteinExistence type="predicted"/>
<accession>A0A173MDV8</accession>
<organism evidence="2 3">
    <name type="scientific">Filimonas lacunae</name>
    <dbReference type="NCBI Taxonomy" id="477680"/>
    <lineage>
        <taxon>Bacteria</taxon>
        <taxon>Pseudomonadati</taxon>
        <taxon>Bacteroidota</taxon>
        <taxon>Chitinophagia</taxon>
        <taxon>Chitinophagales</taxon>
        <taxon>Chitinophagaceae</taxon>
        <taxon>Filimonas</taxon>
    </lineage>
</organism>
<evidence type="ECO:0000256" key="1">
    <source>
        <dbReference type="SAM" id="Phobius"/>
    </source>
</evidence>
<feature type="transmembrane region" description="Helical" evidence="1">
    <location>
        <begin position="6"/>
        <end position="25"/>
    </location>
</feature>
<keyword evidence="1" id="KW-0812">Transmembrane</keyword>
<dbReference type="AlphaFoldDB" id="A0A173MDV8"/>
<keyword evidence="1" id="KW-0472">Membrane</keyword>
<evidence type="ECO:0000313" key="2">
    <source>
        <dbReference type="EMBL" id="SIT28833.1"/>
    </source>
</evidence>
<dbReference type="KEGG" id="fln:FLA_1719"/>
<name>A0A173MDV8_9BACT</name>
<gene>
    <name evidence="2" type="ORF">SAMN05421788_108144</name>
</gene>
<evidence type="ECO:0008006" key="4">
    <source>
        <dbReference type="Google" id="ProtNLM"/>
    </source>
</evidence>
<protein>
    <recommendedName>
        <fullName evidence="4">DUF748 domain-containing protein</fullName>
    </recommendedName>
</protein>